<sequence>MSTAGSVTRLPDPARPSTQLRPAALYYPDTTAVFHASVFKYNNNEYTQTLVVNCVTSCGSDGIPEQTITVKFGNTLSFAGNHVLSGSRTAWGFAATGGQSSSLRYAATTVKDGDKLNLPLSSLEVPACFVASRLQVVTVTTGLDRIYGWGTYNDNSDVMTTWKERAMSSLSCTPTTEHRTTQIGGTSASGVAETGSMTTTAGAATATQPEGSSGLLRAPKGLLVLCLTSIVWLLV</sequence>
<comment type="caution">
    <text evidence="2">The sequence shown here is derived from an EMBL/GenBank/DDBJ whole genome shotgun (WGS) entry which is preliminary data.</text>
</comment>
<proteinExistence type="predicted"/>
<dbReference type="EMBL" id="CABFOC020000003">
    <property type="protein sequence ID" value="CAH0043337.1"/>
    <property type="molecule type" value="Genomic_DNA"/>
</dbReference>
<keyword evidence="3" id="KW-1185">Reference proteome</keyword>
<organism evidence="2 3">
    <name type="scientific">Clonostachys solani</name>
    <dbReference type="NCBI Taxonomy" id="160281"/>
    <lineage>
        <taxon>Eukaryota</taxon>
        <taxon>Fungi</taxon>
        <taxon>Dikarya</taxon>
        <taxon>Ascomycota</taxon>
        <taxon>Pezizomycotina</taxon>
        <taxon>Sordariomycetes</taxon>
        <taxon>Hypocreomycetidae</taxon>
        <taxon>Hypocreales</taxon>
        <taxon>Bionectriaceae</taxon>
        <taxon>Clonostachys</taxon>
    </lineage>
</organism>
<gene>
    <name evidence="2" type="ORF">CSOL1703_00009281</name>
</gene>
<reference evidence="2" key="1">
    <citation type="submission" date="2021-10" db="EMBL/GenBank/DDBJ databases">
        <authorList>
            <person name="Piombo E."/>
        </authorList>
    </citation>
    <scope>NUCLEOTIDE SEQUENCE</scope>
</reference>
<accession>A0A9N9YXH2</accession>
<name>A0A9N9YXH2_9HYPO</name>
<protein>
    <submittedName>
        <fullName evidence="2">Uncharacterized protein</fullName>
    </submittedName>
</protein>
<dbReference type="AlphaFoldDB" id="A0A9N9YXH2"/>
<evidence type="ECO:0000256" key="1">
    <source>
        <dbReference type="SAM" id="MobiDB-lite"/>
    </source>
</evidence>
<feature type="region of interest" description="Disordered" evidence="1">
    <location>
        <begin position="171"/>
        <end position="193"/>
    </location>
</feature>
<dbReference type="Proteomes" id="UP000775872">
    <property type="component" value="Unassembled WGS sequence"/>
</dbReference>
<dbReference type="OrthoDB" id="5142313at2759"/>
<evidence type="ECO:0000313" key="3">
    <source>
        <dbReference type="Proteomes" id="UP000775872"/>
    </source>
</evidence>
<evidence type="ECO:0000313" key="2">
    <source>
        <dbReference type="EMBL" id="CAH0043337.1"/>
    </source>
</evidence>
<feature type="compositionally biased region" description="Polar residues" evidence="1">
    <location>
        <begin position="171"/>
        <end position="189"/>
    </location>
</feature>